<accession>A0A914LKH8</accession>
<dbReference type="GO" id="GO:0005739">
    <property type="term" value="C:mitochondrion"/>
    <property type="evidence" value="ECO:0007669"/>
    <property type="project" value="TreeGrafter"/>
</dbReference>
<dbReference type="Gene3D" id="3.30.9.10">
    <property type="entry name" value="D-Amino Acid Oxidase, subunit A, domain 2"/>
    <property type="match status" value="1"/>
</dbReference>
<feature type="domain" description="GCVT N-terminal" evidence="3">
    <location>
        <begin position="671"/>
        <end position="794"/>
    </location>
</feature>
<dbReference type="InterPro" id="IPR032503">
    <property type="entry name" value="FAO_M"/>
</dbReference>
<feature type="domain" description="FAD dependent oxidoreductase central" evidence="5">
    <location>
        <begin position="424"/>
        <end position="478"/>
    </location>
</feature>
<dbReference type="SUPFAM" id="SSF103025">
    <property type="entry name" value="Folate-binding domain"/>
    <property type="match status" value="1"/>
</dbReference>
<evidence type="ECO:0000259" key="4">
    <source>
        <dbReference type="Pfam" id="PF08669"/>
    </source>
</evidence>
<sequence>MPKYKILNYVKSCKISLFCSNGFSSSSNQTLTRSIRSESKAVVVGGGIVGLSTLYHLAKKGWSDVLLLERKELTSGSTWHAAGLLPIFNINYTIGQLHKYSVEMYQRLEKETGVDIGFRQCTNLRVACTNDRWDEYMYYKGIADTINVPVNILTKEQVNKLWPICKIDGILGGIQHPDDGYLQPANLAQAFAKASRDLGATIYTQTPVIDINPLYIESERSLCIKINLRNLDSDKNKWLIKTNRGNIITDHVITATGSFARKTAKMMGIQLPVLPVEHHYLVTEQHPILLERKKQGLPELSIFRESDNSWYIREENGGFIVGIYEKGAPACYLEGPSEDSEFELFQPYMERIMPHIERAIDRVPAFGEVGIKTIYNGAIPFTPDGVPIVGPAPGLYNYWLSEGHTFGITAAGGAGWQLAEWIVTGEPSIDMTSLDPRRFGDYASHKWTQLKCEEVSENIFTIHYPDEERSAGRPLLTSPCYERMANLGAVFGSICGWERPNWFAPSETYKLAKEELGIGGDVLLNKNWSNPREENGPVVEKWSFHRSNYFKHVGNEVLNVHKNAGLMDTSYCAKLMVKGQNARKWLNSIFTKPLPQEKGKIQQCFLLNKNGCVIAEFAAYEYINDCFYLISSGNSIKFIFKFKINVIFCNFNKYFKFKLKLIFLFPYAVYVYDILRKLLPVNENVQIFDCTNEMGIFMLVGPNSSKIIEKLCPQINLSETSFPLNFGRKICLGHCWVEAFHKNCFGEIGWELLHPLLMQNTLFDLIFDSGGEFGIKPFGVYAANSMAVEITFQVCMYNFYFHIRQIKHELTPNYNLWECGLYSYVDDFTDNNRDFPGKNSLIYLKNKERWKFITLEVFGLENVDARGGEPIFDEFDQKIIGRVTNGSFGWRINKSLALAMVNPKFAEEGTRVYIKILGGLFSAISIHENPFEAQKISDKII</sequence>
<dbReference type="PANTHER" id="PTHR13847">
    <property type="entry name" value="SARCOSINE DEHYDROGENASE-RELATED"/>
    <property type="match status" value="1"/>
</dbReference>
<dbReference type="InterPro" id="IPR013977">
    <property type="entry name" value="GcvT_C"/>
</dbReference>
<keyword evidence="6" id="KW-1185">Reference proteome</keyword>
<name>A0A914LKH8_MELIC</name>
<dbReference type="PANTHER" id="PTHR13847:SF193">
    <property type="entry name" value="PYRUVATE DEHYDROGENASE PHOSPHATASE REGULATORY SUBUNIT, MITOCHONDRIAL"/>
    <property type="match status" value="1"/>
</dbReference>
<proteinExistence type="inferred from homology"/>
<feature type="domain" description="Aminomethyltransferase C-terminal" evidence="4">
    <location>
        <begin position="862"/>
        <end position="923"/>
    </location>
</feature>
<dbReference type="InterPro" id="IPR006222">
    <property type="entry name" value="GCVT_N"/>
</dbReference>
<dbReference type="SUPFAM" id="SSF54373">
    <property type="entry name" value="FAD-linked reductases, C-terminal domain"/>
    <property type="match status" value="1"/>
</dbReference>
<protein>
    <submittedName>
        <fullName evidence="7">Dimethylglycine dehydrogenase</fullName>
    </submittedName>
</protein>
<feature type="domain" description="GCVT N-terminal" evidence="3">
    <location>
        <begin position="481"/>
        <end position="635"/>
    </location>
</feature>
<evidence type="ECO:0000313" key="6">
    <source>
        <dbReference type="Proteomes" id="UP000887563"/>
    </source>
</evidence>
<dbReference type="SUPFAM" id="SSF101790">
    <property type="entry name" value="Aminomethyltransferase beta-barrel domain"/>
    <property type="match status" value="1"/>
</dbReference>
<comment type="similarity">
    <text evidence="1">Belongs to the GcvT family.</text>
</comment>
<dbReference type="Gene3D" id="3.30.1360.120">
    <property type="entry name" value="Probable tRNA modification gtpase trme, domain 1"/>
    <property type="match status" value="1"/>
</dbReference>
<evidence type="ECO:0000256" key="1">
    <source>
        <dbReference type="ARBA" id="ARBA00008609"/>
    </source>
</evidence>
<reference evidence="7" key="1">
    <citation type="submission" date="2022-11" db="UniProtKB">
        <authorList>
            <consortium name="WormBaseParasite"/>
        </authorList>
    </citation>
    <scope>IDENTIFICATION</scope>
</reference>
<dbReference type="SUPFAM" id="SSF51905">
    <property type="entry name" value="FAD/NAD(P)-binding domain"/>
    <property type="match status" value="1"/>
</dbReference>
<evidence type="ECO:0000259" key="2">
    <source>
        <dbReference type="Pfam" id="PF01266"/>
    </source>
</evidence>
<evidence type="ECO:0000313" key="7">
    <source>
        <dbReference type="WBParaSite" id="Minc3s00591g14783"/>
    </source>
</evidence>
<feature type="domain" description="FAD dependent oxidoreductase" evidence="2">
    <location>
        <begin position="41"/>
        <end position="421"/>
    </location>
</feature>
<dbReference type="Pfam" id="PF01571">
    <property type="entry name" value="GCV_T"/>
    <property type="match status" value="2"/>
</dbReference>
<dbReference type="InterPro" id="IPR036188">
    <property type="entry name" value="FAD/NAD-bd_sf"/>
</dbReference>
<dbReference type="InterPro" id="IPR027266">
    <property type="entry name" value="TrmE/GcvT-like"/>
</dbReference>
<dbReference type="InterPro" id="IPR029043">
    <property type="entry name" value="GcvT/YgfZ_C"/>
</dbReference>
<dbReference type="AlphaFoldDB" id="A0A914LKH8"/>
<dbReference type="WBParaSite" id="Minc3s00591g14783">
    <property type="protein sequence ID" value="Minc3s00591g14783"/>
    <property type="gene ID" value="Minc3s00591g14783"/>
</dbReference>
<dbReference type="Proteomes" id="UP000887563">
    <property type="component" value="Unplaced"/>
</dbReference>
<dbReference type="InterPro" id="IPR006076">
    <property type="entry name" value="FAD-dep_OxRdtase"/>
</dbReference>
<dbReference type="Pfam" id="PF08669">
    <property type="entry name" value="GCV_T_C"/>
    <property type="match status" value="1"/>
</dbReference>
<dbReference type="Pfam" id="PF16350">
    <property type="entry name" value="FAO_M"/>
    <property type="match status" value="1"/>
</dbReference>
<evidence type="ECO:0000259" key="5">
    <source>
        <dbReference type="Pfam" id="PF16350"/>
    </source>
</evidence>
<dbReference type="Pfam" id="PF01266">
    <property type="entry name" value="DAO"/>
    <property type="match status" value="1"/>
</dbReference>
<organism evidence="6 7">
    <name type="scientific">Meloidogyne incognita</name>
    <name type="common">Southern root-knot nematode worm</name>
    <name type="synonym">Oxyuris incognita</name>
    <dbReference type="NCBI Taxonomy" id="6306"/>
    <lineage>
        <taxon>Eukaryota</taxon>
        <taxon>Metazoa</taxon>
        <taxon>Ecdysozoa</taxon>
        <taxon>Nematoda</taxon>
        <taxon>Chromadorea</taxon>
        <taxon>Rhabditida</taxon>
        <taxon>Tylenchina</taxon>
        <taxon>Tylenchomorpha</taxon>
        <taxon>Tylenchoidea</taxon>
        <taxon>Meloidogynidae</taxon>
        <taxon>Meloidogyninae</taxon>
        <taxon>Meloidogyne</taxon>
        <taxon>Meloidogyne incognita group</taxon>
    </lineage>
</organism>
<evidence type="ECO:0000259" key="3">
    <source>
        <dbReference type="Pfam" id="PF01571"/>
    </source>
</evidence>
<dbReference type="Gene3D" id="3.50.50.60">
    <property type="entry name" value="FAD/NAD(P)-binding domain"/>
    <property type="match status" value="1"/>
</dbReference>